<dbReference type="PANTHER" id="PTHR37945">
    <property type="entry name" value="EXTRACELLULAR TUNGSTATE BINDING PROTEIN"/>
    <property type="match status" value="1"/>
</dbReference>
<proteinExistence type="predicted"/>
<dbReference type="EMBL" id="CAADFO010000010">
    <property type="protein sequence ID" value="VFK24923.1"/>
    <property type="molecule type" value="Genomic_DNA"/>
</dbReference>
<dbReference type="InterPro" id="IPR052738">
    <property type="entry name" value="ABC-Tungstate_binding"/>
</dbReference>
<name>A0A451B9R9_9GAMM</name>
<dbReference type="PANTHER" id="PTHR37945:SF1">
    <property type="entry name" value="EXTRACELLULAR TUNGSTATE BINDING PROTEIN"/>
    <property type="match status" value="1"/>
</dbReference>
<evidence type="ECO:0000313" key="2">
    <source>
        <dbReference type="EMBL" id="VFK24923.1"/>
    </source>
</evidence>
<organism evidence="4">
    <name type="scientific">Candidatus Kentrum sp. MB</name>
    <dbReference type="NCBI Taxonomy" id="2138164"/>
    <lineage>
        <taxon>Bacteria</taxon>
        <taxon>Pseudomonadati</taxon>
        <taxon>Pseudomonadota</taxon>
        <taxon>Gammaproteobacteria</taxon>
        <taxon>Candidatus Kentrum</taxon>
    </lineage>
</organism>
<gene>
    <name evidence="2" type="ORF">BECKMB1821G_GA0114241_101042</name>
    <name evidence="4" type="ORF">BECKMB1821H_GA0114242_101426</name>
    <name evidence="3" type="ORF">BECKMB1821I_GA0114274_101326</name>
</gene>
<protein>
    <submittedName>
        <fullName evidence="4">Tungstate transport system substrate-binding protein</fullName>
    </submittedName>
</protein>
<evidence type="ECO:0000313" key="3">
    <source>
        <dbReference type="EMBL" id="VFK30048.1"/>
    </source>
</evidence>
<dbReference type="InterPro" id="IPR024370">
    <property type="entry name" value="PBP_domain"/>
</dbReference>
<dbReference type="Pfam" id="PF12849">
    <property type="entry name" value="PBP_like_2"/>
    <property type="match status" value="1"/>
</dbReference>
<dbReference type="SUPFAM" id="SSF53850">
    <property type="entry name" value="Periplasmic binding protein-like II"/>
    <property type="match status" value="1"/>
</dbReference>
<sequence>MVTVKKNSMRFDFSSVITLMRLNRFIYRLIGALTLGLVASMPLFADARFITVASTTSTQNSGLYDHILPIFRNKSGIDVRVVAVGTGQAIRLAERGDADILLVHHKASEEKFVADGFGIRRYPVMYNDFVIVGPKADPAKIKGMTDAAKALARIAQARTPFASRGDDSGTHKAERKLWIKAQQDVDADSGAWYRETGSGMGTTLNTASGMNAYTLTDRGTWSNFKNRGDLVILVEGDPRLYNEYGVILVNPAKHPHIKKQLGQVFIDWLLSKQGREAITGYRINGEQLFFVKGDR</sequence>
<reference evidence="4" key="1">
    <citation type="submission" date="2019-02" db="EMBL/GenBank/DDBJ databases">
        <authorList>
            <person name="Gruber-Vodicka R. H."/>
            <person name="Seah K. B. B."/>
        </authorList>
    </citation>
    <scope>NUCLEOTIDE SEQUENCE</scope>
    <source>
        <strain evidence="2">BECK_BZ197</strain>
        <strain evidence="4">BECK_BZ198</strain>
        <strain evidence="3">BECK_BZ199</strain>
    </source>
</reference>
<accession>A0A451B9R9</accession>
<evidence type="ECO:0000313" key="4">
    <source>
        <dbReference type="EMBL" id="VFK75030.1"/>
    </source>
</evidence>
<dbReference type="EMBL" id="CAADFQ010000013">
    <property type="protein sequence ID" value="VFK30048.1"/>
    <property type="molecule type" value="Genomic_DNA"/>
</dbReference>
<dbReference type="EMBL" id="CAADGH010000014">
    <property type="protein sequence ID" value="VFK75030.1"/>
    <property type="molecule type" value="Genomic_DNA"/>
</dbReference>
<feature type="domain" description="PBP" evidence="1">
    <location>
        <begin position="51"/>
        <end position="272"/>
    </location>
</feature>
<dbReference type="AlphaFoldDB" id="A0A451B9R9"/>
<evidence type="ECO:0000259" key="1">
    <source>
        <dbReference type="Pfam" id="PF12849"/>
    </source>
</evidence>
<dbReference type="Gene3D" id="3.40.190.10">
    <property type="entry name" value="Periplasmic binding protein-like II"/>
    <property type="match status" value="2"/>
</dbReference>